<evidence type="ECO:0000313" key="1">
    <source>
        <dbReference type="EMBL" id="KAE8411535.1"/>
    </source>
</evidence>
<reference evidence="1 2" key="1">
    <citation type="submission" date="2019-04" db="EMBL/GenBank/DDBJ databases">
        <authorList>
            <consortium name="DOE Joint Genome Institute"/>
            <person name="Mondo S."/>
            <person name="Kjaerbolling I."/>
            <person name="Vesth T."/>
            <person name="Frisvad J.C."/>
            <person name="Nybo J.L."/>
            <person name="Theobald S."/>
            <person name="Kildgaard S."/>
            <person name="Isbrandt T."/>
            <person name="Kuo A."/>
            <person name="Sato A."/>
            <person name="Lyhne E.K."/>
            <person name="Kogle M.E."/>
            <person name="Wiebenga A."/>
            <person name="Kun R.S."/>
            <person name="Lubbers R.J."/>
            <person name="Makela M.R."/>
            <person name="Barry K."/>
            <person name="Chovatia M."/>
            <person name="Clum A."/>
            <person name="Daum C."/>
            <person name="Haridas S."/>
            <person name="He G."/>
            <person name="LaButti K."/>
            <person name="Lipzen A."/>
            <person name="Riley R."/>
            <person name="Salamov A."/>
            <person name="Simmons B.A."/>
            <person name="Magnuson J.K."/>
            <person name="Henrissat B."/>
            <person name="Mortensen U.H."/>
            <person name="Larsen T.O."/>
            <person name="Devries R.P."/>
            <person name="Grigoriev I.V."/>
            <person name="Machida M."/>
            <person name="Baker S.E."/>
            <person name="Andersen M.R."/>
            <person name="Cantor M.N."/>
            <person name="Hua S.X."/>
        </authorList>
    </citation>
    <scope>NUCLEOTIDE SEQUENCE [LARGE SCALE GENOMIC DNA]</scope>
    <source>
        <strain evidence="1 2">CBS 117616</strain>
    </source>
</reference>
<evidence type="ECO:0000313" key="2">
    <source>
        <dbReference type="Proteomes" id="UP000325395"/>
    </source>
</evidence>
<dbReference type="Proteomes" id="UP000325395">
    <property type="component" value="Unassembled WGS sequence"/>
</dbReference>
<organism evidence="1 2">
    <name type="scientific">Aspergillus pseudocaelatus</name>
    <dbReference type="NCBI Taxonomy" id="1825620"/>
    <lineage>
        <taxon>Eukaryota</taxon>
        <taxon>Fungi</taxon>
        <taxon>Dikarya</taxon>
        <taxon>Ascomycota</taxon>
        <taxon>Pezizomycotina</taxon>
        <taxon>Eurotiomycetes</taxon>
        <taxon>Eurotiomycetidae</taxon>
        <taxon>Eurotiales</taxon>
        <taxon>Aspergillaceae</taxon>
        <taxon>Aspergillus</taxon>
        <taxon>Aspergillus subgen. Circumdati</taxon>
    </lineage>
</organism>
<sequence>MLEVEECTASISATFVQNSFDLGNTLKIKISLSPVDGGVGTLIVYRFSYYKTRRHLMNMEN</sequence>
<protein>
    <submittedName>
        <fullName evidence="1">Uncharacterized protein</fullName>
    </submittedName>
</protein>
<dbReference type="EMBL" id="ML735870">
    <property type="protein sequence ID" value="KAE8411535.1"/>
    <property type="molecule type" value="Genomic_DNA"/>
</dbReference>
<accession>A0ABQ6W316</accession>
<gene>
    <name evidence="1" type="ORF">BDV36DRAFT_274348</name>
</gene>
<keyword evidence="2" id="KW-1185">Reference proteome</keyword>
<proteinExistence type="predicted"/>
<name>A0ABQ6W316_9EURO</name>